<evidence type="ECO:0000256" key="2">
    <source>
        <dbReference type="SAM" id="Phobius"/>
    </source>
</evidence>
<feature type="transmembrane region" description="Helical" evidence="2">
    <location>
        <begin position="272"/>
        <end position="293"/>
    </location>
</feature>
<dbReference type="KEGG" id="cav:M832_03480"/>
<gene>
    <name evidence="3" type="ORF">M832_03480</name>
</gene>
<feature type="transmembrane region" description="Helical" evidence="2">
    <location>
        <begin position="221"/>
        <end position="240"/>
    </location>
</feature>
<dbReference type="EMBL" id="CP006571">
    <property type="protein sequence ID" value="AHK63213.1"/>
    <property type="molecule type" value="Genomic_DNA"/>
</dbReference>
<feature type="transmembrane region" description="Helical" evidence="2">
    <location>
        <begin position="191"/>
        <end position="215"/>
    </location>
</feature>
<proteinExistence type="predicted"/>
<evidence type="ECO:0000313" key="4">
    <source>
        <dbReference type="Proteomes" id="UP000019433"/>
    </source>
</evidence>
<dbReference type="STRING" id="1229831.M832_03480"/>
<keyword evidence="2" id="KW-0472">Membrane</keyword>
<feature type="coiled-coil region" evidence="1">
    <location>
        <begin position="388"/>
        <end position="441"/>
    </location>
</feature>
<dbReference type="RefSeq" id="WP_240991530.1">
    <property type="nucleotide sequence ID" value="NZ_CP006571.1"/>
</dbReference>
<keyword evidence="1" id="KW-0175">Coiled coil</keyword>
<reference evidence="3 4" key="1">
    <citation type="journal article" date="2014" name="Syst. Appl. Microbiol.">
        <title>Evidence for the existence of two new members of the family Chlamydiaceae and proposal of Chlamydia avium sp. nov. and Chlamydia gallinacea sp. nov.</title>
        <authorList>
            <person name="Sachse K."/>
            <person name="Laroucau K."/>
            <person name="Riege K."/>
            <person name="Wehner S."/>
            <person name="Dilcher M."/>
            <person name="Creasy H.H."/>
            <person name="Weidmann M."/>
            <person name="Myers G."/>
            <person name="Vorimore F."/>
            <person name="Vicari N."/>
            <person name="Magnino S."/>
            <person name="Liebler-Tenorio E."/>
            <person name="Ruettger A."/>
            <person name="Bavoil P.M."/>
            <person name="Hufert F.T."/>
            <person name="Rossello-Mora R."/>
            <person name="Marz M."/>
        </authorList>
    </citation>
    <scope>NUCLEOTIDE SEQUENCE [LARGE SCALE GENOMIC DNA]</scope>
    <source>
        <strain evidence="3 4">10DC88</strain>
    </source>
</reference>
<evidence type="ECO:0000313" key="3">
    <source>
        <dbReference type="EMBL" id="AHK63213.1"/>
    </source>
</evidence>
<dbReference type="NCBIfam" id="NF047332">
    <property type="entry name" value="Chlamy_GarD"/>
    <property type="match status" value="1"/>
</dbReference>
<dbReference type="HOGENOM" id="CLU_062787_0_0_0"/>
<dbReference type="Proteomes" id="UP000019433">
    <property type="component" value="Chromosome"/>
</dbReference>
<accession>W8JQV1</accession>
<keyword evidence="2" id="KW-0812">Transmembrane</keyword>
<organism evidence="3 4">
    <name type="scientific">Chlamydia avium 10DC88</name>
    <dbReference type="NCBI Taxonomy" id="1229831"/>
    <lineage>
        <taxon>Bacteria</taxon>
        <taxon>Pseudomonadati</taxon>
        <taxon>Chlamydiota</taxon>
        <taxon>Chlamydiia</taxon>
        <taxon>Chlamydiales</taxon>
        <taxon>Chlamydiaceae</taxon>
        <taxon>Chlamydia/Chlamydophila group</taxon>
        <taxon>Chlamydia</taxon>
    </lineage>
</organism>
<evidence type="ECO:0000256" key="1">
    <source>
        <dbReference type="SAM" id="Coils"/>
    </source>
</evidence>
<sequence length="443" mass="49873">MANPTERNPYDNELINSLVAICESRSYPFMMRSNGSLERLHMSVPTSNSTIANLMLINKIPVPQNIPIHGDDNSSLGVVPYEHRRTFLFFINSYFFADYENNGRVRHFIYSLCRAVSIILNPLLGGVVHNVFVIHRLAKKYINLKTQENTIIRFVSKDTFLSPWTKGEYIASASAMHHSRRAVLYLIADKIGSLILGIFAVLSILAFIASTVLFFNAGLTLYGITAALSTCSFSTAIWNTNEISNHLLLIAWGLVTSIFTGASLPFSAIDPMVIFGLSAGALSIVLGVTYLIFKYIKRSFANRAISSMHRSLLSLHISEQIHNTNPLDPCVSKFMANQCLSPYNQLLDNQLFSLDGLERVQLQPNSIRSPFFLDDMPPPYYPDSPPSYEEVQQAINLANQEVQQEMDLANQEVQQEMDLENQEVQQEMDLENQEVQQETDSEN</sequence>
<feature type="transmembrane region" description="Helical" evidence="2">
    <location>
        <begin position="247"/>
        <end position="266"/>
    </location>
</feature>
<dbReference type="PATRIC" id="fig|1229831.3.peg.351"/>
<keyword evidence="2" id="KW-1133">Transmembrane helix</keyword>
<protein>
    <submittedName>
        <fullName evidence="3">Uncharacterized protein</fullName>
    </submittedName>
</protein>
<name>W8JQV1_9CHLA</name>
<dbReference type="AlphaFoldDB" id="W8JQV1"/>